<dbReference type="InterPro" id="IPR042098">
    <property type="entry name" value="TauD-like_sf"/>
</dbReference>
<comment type="similarity">
    <text evidence="1">Belongs to the clavaminate synthase family.</text>
</comment>
<accession>A0AAU7QZ43</accession>
<dbReference type="GO" id="GO:0005506">
    <property type="term" value="F:iron ion binding"/>
    <property type="evidence" value="ECO:0007669"/>
    <property type="project" value="InterPro"/>
</dbReference>
<dbReference type="PIRSF" id="PIRSF019543">
    <property type="entry name" value="Clavaminate_syn"/>
    <property type="match status" value="1"/>
</dbReference>
<sequence length="328" mass="35204">MPEEATTAATDLVADLAATAERLAGLGAVPDRLLQTHAGQIPRDLLARLSRQVGRPPRHSGALLVRGLLAPLAAKCGPTPAHWSAAPTGPMDLALVLVAAALGQVFGWARQQDGRLVHNIVPSQGYENLQVGASSSVPLEWHTEDAFHPGRASLLMLACVRNPAGVGTRIASVRELGLPHEDLIRLGRPVVRISPDASYPATGSGPGTTRPGVPTVWWAPDGPCLRYDPAYSTRSHDDPAFEESYRSLAERLEQKARSVPMGAGDLALIDNDVAVHGRVPFTPRYDGTDRWLKRIMVRLPSQRPEAERREDGYGQVDIVLPTTAGAVR</sequence>
<reference evidence="7" key="1">
    <citation type="submission" date="2024-06" db="EMBL/GenBank/DDBJ databases">
        <title>Micromonospora sp. strain HUAS YX12 genome sequences.</title>
        <authorList>
            <person name="Mo P."/>
        </authorList>
    </citation>
    <scope>NUCLEOTIDE SEQUENCE</scope>
    <source>
        <strain evidence="7">HUAS YX12</strain>
    </source>
</reference>
<feature type="binding site" evidence="5">
    <location>
        <position position="276"/>
    </location>
    <ligand>
        <name>Fe cation</name>
        <dbReference type="ChEBI" id="CHEBI:24875"/>
    </ligand>
</feature>
<dbReference type="Gene3D" id="3.60.130.10">
    <property type="entry name" value="Clavaminate synthase-like"/>
    <property type="match status" value="1"/>
</dbReference>
<evidence type="ECO:0000256" key="3">
    <source>
        <dbReference type="ARBA" id="ARBA00023002"/>
    </source>
</evidence>
<dbReference type="EMBL" id="CP157974">
    <property type="protein sequence ID" value="XBT80420.1"/>
    <property type="molecule type" value="Genomic_DNA"/>
</dbReference>
<dbReference type="Pfam" id="PF02668">
    <property type="entry name" value="TauD"/>
    <property type="match status" value="1"/>
</dbReference>
<dbReference type="RefSeq" id="WP_349876887.1">
    <property type="nucleotide sequence ID" value="NZ_CP157974.1"/>
</dbReference>
<name>A0AAU7QZ43_9ACTN</name>
<dbReference type="InterPro" id="IPR003819">
    <property type="entry name" value="TauD/TfdA-like"/>
</dbReference>
<gene>
    <name evidence="7" type="ORF">ABIH81_22585</name>
</gene>
<protein>
    <submittedName>
        <fullName evidence="7">TauD/TfdA family dioxygenase</fullName>
    </submittedName>
</protein>
<evidence type="ECO:0000259" key="6">
    <source>
        <dbReference type="Pfam" id="PF02668"/>
    </source>
</evidence>
<feature type="binding site" evidence="5">
    <location>
        <position position="144"/>
    </location>
    <ligand>
        <name>Fe cation</name>
        <dbReference type="ChEBI" id="CHEBI:24875"/>
    </ligand>
</feature>
<organism evidence="7">
    <name type="scientific">Micromonospora sp. HUAS YX12</name>
    <dbReference type="NCBI Taxonomy" id="3156396"/>
    <lineage>
        <taxon>Bacteria</taxon>
        <taxon>Bacillati</taxon>
        <taxon>Actinomycetota</taxon>
        <taxon>Actinomycetes</taxon>
        <taxon>Micromonosporales</taxon>
        <taxon>Micromonosporaceae</taxon>
        <taxon>Micromonospora</taxon>
    </lineage>
</organism>
<evidence type="ECO:0000256" key="5">
    <source>
        <dbReference type="PIRSR" id="PIRSR019543-2"/>
    </source>
</evidence>
<dbReference type="AlphaFoldDB" id="A0AAU7QZ43"/>
<dbReference type="InterPro" id="IPR014503">
    <property type="entry name" value="Clavaminate_syn-like"/>
</dbReference>
<evidence type="ECO:0000256" key="4">
    <source>
        <dbReference type="ARBA" id="ARBA00023004"/>
    </source>
</evidence>
<evidence type="ECO:0000313" key="7">
    <source>
        <dbReference type="EMBL" id="XBT80420.1"/>
    </source>
</evidence>
<proteinExistence type="inferred from homology"/>
<keyword evidence="2 5" id="KW-0479">Metal-binding</keyword>
<evidence type="ECO:0000256" key="1">
    <source>
        <dbReference type="ARBA" id="ARBA00008425"/>
    </source>
</evidence>
<evidence type="ECO:0000256" key="2">
    <source>
        <dbReference type="ARBA" id="ARBA00022723"/>
    </source>
</evidence>
<keyword evidence="7" id="KW-0223">Dioxygenase</keyword>
<dbReference type="GO" id="GO:0051213">
    <property type="term" value="F:dioxygenase activity"/>
    <property type="evidence" value="ECO:0007669"/>
    <property type="project" value="UniProtKB-KW"/>
</dbReference>
<feature type="binding site" evidence="5">
    <location>
        <position position="142"/>
    </location>
    <ligand>
        <name>Fe cation</name>
        <dbReference type="ChEBI" id="CHEBI:24875"/>
    </ligand>
</feature>
<dbReference type="SUPFAM" id="SSF51197">
    <property type="entry name" value="Clavaminate synthase-like"/>
    <property type="match status" value="1"/>
</dbReference>
<keyword evidence="4 5" id="KW-0408">Iron</keyword>
<keyword evidence="3" id="KW-0560">Oxidoreductase</keyword>
<feature type="domain" description="TauD/TfdA-like" evidence="6">
    <location>
        <begin position="99"/>
        <end position="296"/>
    </location>
</feature>